<proteinExistence type="inferred from homology"/>
<reference evidence="4" key="1">
    <citation type="submission" date="2023-03" db="EMBL/GenBank/DDBJ databases">
        <title>Massive genome expansion in bonnet fungi (Mycena s.s.) driven by repeated elements and novel gene families across ecological guilds.</title>
        <authorList>
            <consortium name="Lawrence Berkeley National Laboratory"/>
            <person name="Harder C.B."/>
            <person name="Miyauchi S."/>
            <person name="Viragh M."/>
            <person name="Kuo A."/>
            <person name="Thoen E."/>
            <person name="Andreopoulos B."/>
            <person name="Lu D."/>
            <person name="Skrede I."/>
            <person name="Drula E."/>
            <person name="Henrissat B."/>
            <person name="Morin E."/>
            <person name="Kohler A."/>
            <person name="Barry K."/>
            <person name="LaButti K."/>
            <person name="Morin E."/>
            <person name="Salamov A."/>
            <person name="Lipzen A."/>
            <person name="Mereny Z."/>
            <person name="Hegedus B."/>
            <person name="Baldrian P."/>
            <person name="Stursova M."/>
            <person name="Weitz H."/>
            <person name="Taylor A."/>
            <person name="Grigoriev I.V."/>
            <person name="Nagy L.G."/>
            <person name="Martin F."/>
            <person name="Kauserud H."/>
        </authorList>
    </citation>
    <scope>NUCLEOTIDE SEQUENCE</scope>
    <source>
        <strain evidence="4">CBHHK002</strain>
    </source>
</reference>
<keyword evidence="1" id="KW-0808">Transferase</keyword>
<keyword evidence="1" id="KW-0696">RNA-directed RNA polymerase</keyword>
<feature type="domain" description="RDRP core" evidence="3">
    <location>
        <begin position="469"/>
        <end position="1054"/>
    </location>
</feature>
<dbReference type="GO" id="GO:0031380">
    <property type="term" value="C:nuclear RNA-directed RNA polymerase complex"/>
    <property type="evidence" value="ECO:0007669"/>
    <property type="project" value="TreeGrafter"/>
</dbReference>
<feature type="region of interest" description="Disordered" evidence="2">
    <location>
        <begin position="1188"/>
        <end position="1211"/>
    </location>
</feature>
<dbReference type="AlphaFoldDB" id="A0AAD7AEN7"/>
<comment type="caution">
    <text evidence="4">The sequence shown here is derived from an EMBL/GenBank/DDBJ whole genome shotgun (WGS) entry which is preliminary data.</text>
</comment>
<accession>A0AAD7AEN7</accession>
<dbReference type="EC" id="2.7.7.48" evidence="1"/>
<dbReference type="InterPro" id="IPR057596">
    <property type="entry name" value="RDRP_core"/>
</dbReference>
<keyword evidence="5" id="KW-1185">Reference proteome</keyword>
<comment type="catalytic activity">
    <reaction evidence="1">
        <text>RNA(n) + a ribonucleoside 5'-triphosphate = RNA(n+1) + diphosphate</text>
        <dbReference type="Rhea" id="RHEA:21248"/>
        <dbReference type="Rhea" id="RHEA-COMP:14527"/>
        <dbReference type="Rhea" id="RHEA-COMP:17342"/>
        <dbReference type="ChEBI" id="CHEBI:33019"/>
        <dbReference type="ChEBI" id="CHEBI:61557"/>
        <dbReference type="ChEBI" id="CHEBI:140395"/>
        <dbReference type="EC" id="2.7.7.48"/>
    </reaction>
</comment>
<comment type="similarity">
    <text evidence="1">Belongs to the RdRP family.</text>
</comment>
<dbReference type="GO" id="GO:0003723">
    <property type="term" value="F:RNA binding"/>
    <property type="evidence" value="ECO:0007669"/>
    <property type="project" value="UniProtKB-KW"/>
</dbReference>
<name>A0AAD7AEN7_9AGAR</name>
<feature type="compositionally biased region" description="Acidic residues" evidence="2">
    <location>
        <begin position="1188"/>
        <end position="1205"/>
    </location>
</feature>
<organism evidence="4 5">
    <name type="scientific">Mycena albidolilacea</name>
    <dbReference type="NCBI Taxonomy" id="1033008"/>
    <lineage>
        <taxon>Eukaryota</taxon>
        <taxon>Fungi</taxon>
        <taxon>Dikarya</taxon>
        <taxon>Basidiomycota</taxon>
        <taxon>Agaricomycotina</taxon>
        <taxon>Agaricomycetes</taxon>
        <taxon>Agaricomycetidae</taxon>
        <taxon>Agaricales</taxon>
        <taxon>Marasmiineae</taxon>
        <taxon>Mycenaceae</taxon>
        <taxon>Mycena</taxon>
    </lineage>
</organism>
<evidence type="ECO:0000259" key="3">
    <source>
        <dbReference type="Pfam" id="PF05183"/>
    </source>
</evidence>
<dbReference type="GO" id="GO:0030422">
    <property type="term" value="P:siRNA processing"/>
    <property type="evidence" value="ECO:0007669"/>
    <property type="project" value="TreeGrafter"/>
</dbReference>
<dbReference type="Proteomes" id="UP001218218">
    <property type="component" value="Unassembled WGS sequence"/>
</dbReference>
<dbReference type="PANTHER" id="PTHR23079">
    <property type="entry name" value="RNA-DEPENDENT RNA POLYMERASE"/>
    <property type="match status" value="1"/>
</dbReference>
<dbReference type="Pfam" id="PF05183">
    <property type="entry name" value="RdRP"/>
    <property type="match status" value="1"/>
</dbReference>
<sequence>MQIFMRDISFAADEDDIKTALAHPLHSPPFPTNPPINFHVHLFPKRGSRRKEHRGIGILTLPSPEAGQQFLTLFGLRGIPVKGRAVKFAVSTQAVDRGLVEAVRTTPWIDPLKLRQEREKRARLSGSIGLSSFSFGRFCRDGVFSPEASYIGLVACNVESRRIEIKRRGKAIGPCLDSDQRSESESATTGSSLFDVLIGQIFDTMSFTDRPSPSHLVSYSSNRIIAVAVQTNHTASEYQVFLQSNLPPLFERRGSNLFTLALIDQEPLPERTSSFSDADFRVSSRASQGLRLVFESHDDLETFLARCRSLPSMPKPVHRGRDVLVIERNIYSEDNITAMQASLQSIKDFGLAFEVEKAVWDGLLEPHEVVSIRDSLLELEQKTQGFETAAIFRYFLATLRVPGLESIPASKRKRRGRTRKQQMAESPLVDLRKKLAEAVEAYIAELRRPKGRYTPSAAGIYQSYTLILTPSSQILEGPLPDQSNSVLRRFQNHHCFLRVSFQDENRSPPRRDPKLSIDQLLEQRYKKPLNDGLQVAGRSYEFLGYSMSGLKQYSFIFVTPFEFEGTTLNAETIRGRLGDFSKILYRPALLAARWSQAFSSSDPSVTLEADQIVQQPDLCSATGSLFTDGCSSISTALCRPVWKALRASQRIPRPPSAYQFRCGGAKGVLVQNPDLPGKTLFFRPSQTKFEAADIRTLDIAATSSRPILAYLNRPLIALLEYHGTPPAAFMALQKLAIEEGQSIKGSLLSASRLFSLHGLGASFRLPSLFNNLHYQLKFEIGEWSNGSPDVFRHLLIKTALAYATTHILREIKHRAHIIIPGSYTLIGVSDEWDCLKEGEVFATVVDDRAGLNLAVTGRILITRSPQIHPGDVQFVTAVRKPQLAHLQNVVVFSCRGSRSLPSQLGGGDLDGDIYNLILDENLYPPKEFTAIPGEYVALPPKETSWPCRVSDVADFVIDYIKSDLVGYISILHLRIGDMDPNGPGCEACLKLAEHASHAVDFCKRGVPVNFKDLPKPPGTLKPDYLSGEGVNPAASMVDTYYPSPKILGQLYRSVPDEDYYPDPSELEEQRTDGAKIRIALASVGPRRLGLPSLDFPEEDLLEEMRNILDEYSDQLMTIAKTHTISKRANAHLSEAELVSGTIQERYSDHRKRREAVSAMNLETGELAKAIRHEFQSPDYHETQFMAADDEGDDDESENGEEDIAGDEEKRRDKFERAWAAWLVAEEALDDDPSSFGPCSFGLLALGTLLEIVKEARNRT</sequence>
<dbReference type="GO" id="GO:0003968">
    <property type="term" value="F:RNA-directed RNA polymerase activity"/>
    <property type="evidence" value="ECO:0007669"/>
    <property type="project" value="UniProtKB-KW"/>
</dbReference>
<dbReference type="InterPro" id="IPR007855">
    <property type="entry name" value="RDRP"/>
</dbReference>
<keyword evidence="1" id="KW-0694">RNA-binding</keyword>
<evidence type="ECO:0000313" key="5">
    <source>
        <dbReference type="Proteomes" id="UP001218218"/>
    </source>
</evidence>
<evidence type="ECO:0000313" key="4">
    <source>
        <dbReference type="EMBL" id="KAJ7356736.1"/>
    </source>
</evidence>
<evidence type="ECO:0000256" key="1">
    <source>
        <dbReference type="RuleBase" id="RU363098"/>
    </source>
</evidence>
<gene>
    <name evidence="4" type="ORF">DFH08DRAFT_849896</name>
</gene>
<evidence type="ECO:0000256" key="2">
    <source>
        <dbReference type="SAM" id="MobiDB-lite"/>
    </source>
</evidence>
<protein>
    <recommendedName>
        <fullName evidence="1">RNA-dependent RNA polymerase</fullName>
        <ecNumber evidence="1">2.7.7.48</ecNumber>
    </recommendedName>
</protein>
<keyword evidence="1" id="KW-0548">Nucleotidyltransferase</keyword>
<dbReference type="PANTHER" id="PTHR23079:SF55">
    <property type="entry name" value="RNA-DIRECTED RNA POLYMERASE"/>
    <property type="match status" value="1"/>
</dbReference>
<dbReference type="EMBL" id="JARIHO010000008">
    <property type="protein sequence ID" value="KAJ7356736.1"/>
    <property type="molecule type" value="Genomic_DNA"/>
</dbReference>